<keyword evidence="2" id="KW-0328">Glycosyltransferase</keyword>
<evidence type="ECO:0000313" key="3">
    <source>
        <dbReference type="Proteomes" id="UP001236500"/>
    </source>
</evidence>
<dbReference type="RefSeq" id="WP_280322209.1">
    <property type="nucleotide sequence ID" value="NZ_CP118605.1"/>
</dbReference>
<dbReference type="InterPro" id="IPR001173">
    <property type="entry name" value="Glyco_trans_2-like"/>
</dbReference>
<dbReference type="Proteomes" id="UP001236500">
    <property type="component" value="Chromosome"/>
</dbReference>
<dbReference type="Pfam" id="PF00535">
    <property type="entry name" value="Glycos_transf_2"/>
    <property type="match status" value="1"/>
</dbReference>
<dbReference type="EC" id="2.4.-.-" evidence="2"/>
<organism evidence="2 3">
    <name type="scientific">Microbulbifer bruguierae</name>
    <dbReference type="NCBI Taxonomy" id="3029061"/>
    <lineage>
        <taxon>Bacteria</taxon>
        <taxon>Pseudomonadati</taxon>
        <taxon>Pseudomonadota</taxon>
        <taxon>Gammaproteobacteria</taxon>
        <taxon>Cellvibrionales</taxon>
        <taxon>Microbulbiferaceae</taxon>
        <taxon>Microbulbifer</taxon>
    </lineage>
</organism>
<name>A0ABY8NH11_9GAMM</name>
<accession>A0ABY8NH11</accession>
<sequence length="281" mass="31601">MPDNDKPAVIIPAHNEEASIGKLLQAIYPGVIENRYSVTVACNGCSDRTAAVVRHHFPEVQCLEVERAGKTHALNEAEALGLGFPRIYVDADVSISQGSLQHLIDKCDASAEPLVVAPRGFLHTAHSDHLVRIYYRAWTKTRFFSEYGYGAGVYALNRAAREAFALFPEIISDDGYIRARFGYRNIAVCEGARSQVSVPGNFMDLLRIKTRSKLGKLQLARQRDCRVPATRGISSFTSKPSPWELLVYYAVNLLAFANALRYRFRFTQYRWHRDESSRQAS</sequence>
<evidence type="ECO:0000259" key="1">
    <source>
        <dbReference type="Pfam" id="PF00535"/>
    </source>
</evidence>
<protein>
    <submittedName>
        <fullName evidence="2">Glycosyltransferase</fullName>
        <ecNumber evidence="2">2.4.-.-</ecNumber>
    </submittedName>
</protein>
<dbReference type="GO" id="GO:0016757">
    <property type="term" value="F:glycosyltransferase activity"/>
    <property type="evidence" value="ECO:0007669"/>
    <property type="project" value="UniProtKB-KW"/>
</dbReference>
<gene>
    <name evidence="2" type="ORF">PVT68_08000</name>
</gene>
<reference evidence="2 3" key="1">
    <citation type="submission" date="2023-02" db="EMBL/GenBank/DDBJ databases">
        <title>Description and genomic characterization of Microbulbifer bruguierae sp. nov., isolated from the sediment of mangrove plant Bruguiera sexangula.</title>
        <authorList>
            <person name="Long M."/>
        </authorList>
    </citation>
    <scope>NUCLEOTIDE SEQUENCE [LARGE SCALE GENOMIC DNA]</scope>
    <source>
        <strain evidence="2 3">H12</strain>
    </source>
</reference>
<feature type="domain" description="Glycosyltransferase 2-like" evidence="1">
    <location>
        <begin position="9"/>
        <end position="117"/>
    </location>
</feature>
<dbReference type="InterPro" id="IPR029044">
    <property type="entry name" value="Nucleotide-diphossugar_trans"/>
</dbReference>
<keyword evidence="3" id="KW-1185">Reference proteome</keyword>
<dbReference type="SUPFAM" id="SSF53448">
    <property type="entry name" value="Nucleotide-diphospho-sugar transferases"/>
    <property type="match status" value="1"/>
</dbReference>
<proteinExistence type="predicted"/>
<dbReference type="Gene3D" id="3.90.550.10">
    <property type="entry name" value="Spore Coat Polysaccharide Biosynthesis Protein SpsA, Chain A"/>
    <property type="match status" value="1"/>
</dbReference>
<dbReference type="EMBL" id="CP118605">
    <property type="protein sequence ID" value="WGL18225.1"/>
    <property type="molecule type" value="Genomic_DNA"/>
</dbReference>
<evidence type="ECO:0000313" key="2">
    <source>
        <dbReference type="EMBL" id="WGL18225.1"/>
    </source>
</evidence>
<keyword evidence="2" id="KW-0808">Transferase</keyword>